<feature type="transmembrane region" description="Helical" evidence="1">
    <location>
        <begin position="84"/>
        <end position="105"/>
    </location>
</feature>
<dbReference type="EMBL" id="MEUV01000028">
    <property type="protein sequence ID" value="OGC45537.1"/>
    <property type="molecule type" value="Genomic_DNA"/>
</dbReference>
<dbReference type="Proteomes" id="UP000178615">
    <property type="component" value="Unassembled WGS sequence"/>
</dbReference>
<keyword evidence="1" id="KW-0472">Membrane</keyword>
<proteinExistence type="predicted"/>
<feature type="transmembrane region" description="Helical" evidence="1">
    <location>
        <begin position="22"/>
        <end position="41"/>
    </location>
</feature>
<evidence type="ECO:0000313" key="3">
    <source>
        <dbReference type="Proteomes" id="UP000178615"/>
    </source>
</evidence>
<reference evidence="2 3" key="1">
    <citation type="journal article" date="2016" name="Nat. Commun.">
        <title>Thousands of microbial genomes shed light on interconnected biogeochemical processes in an aquifer system.</title>
        <authorList>
            <person name="Anantharaman K."/>
            <person name="Brown C.T."/>
            <person name="Hug L.A."/>
            <person name="Sharon I."/>
            <person name="Castelle C.J."/>
            <person name="Probst A.J."/>
            <person name="Thomas B.C."/>
            <person name="Singh A."/>
            <person name="Wilkins M.J."/>
            <person name="Karaoz U."/>
            <person name="Brodie E.L."/>
            <person name="Williams K.H."/>
            <person name="Hubbard S.S."/>
            <person name="Banfield J.F."/>
        </authorList>
    </citation>
    <scope>NUCLEOTIDE SEQUENCE [LARGE SCALE GENOMIC DNA]</scope>
</reference>
<organism evidence="2 3">
    <name type="scientific">candidate division WWE3 bacterium RBG_19FT_COMBO_34_6</name>
    <dbReference type="NCBI Taxonomy" id="1802612"/>
    <lineage>
        <taxon>Bacteria</taxon>
        <taxon>Katanobacteria</taxon>
    </lineage>
</organism>
<feature type="transmembrane region" description="Helical" evidence="1">
    <location>
        <begin position="61"/>
        <end position="78"/>
    </location>
</feature>
<protein>
    <submittedName>
        <fullName evidence="2">Uncharacterized protein</fullName>
    </submittedName>
</protein>
<dbReference type="AlphaFoldDB" id="A0A1F4UKR9"/>
<comment type="caution">
    <text evidence="2">The sequence shown here is derived from an EMBL/GenBank/DDBJ whole genome shotgun (WGS) entry which is preliminary data.</text>
</comment>
<keyword evidence="1" id="KW-1133">Transmembrane helix</keyword>
<keyword evidence="1" id="KW-0812">Transmembrane</keyword>
<accession>A0A1F4UKR9</accession>
<evidence type="ECO:0000256" key="1">
    <source>
        <dbReference type="SAM" id="Phobius"/>
    </source>
</evidence>
<sequence length="120" mass="13576">MYTVSILVLGIASIPLYRVNKFNSGIISGLAFVMFLFSIPYHPRIITELAIYLKKEWLPKLKYSPLIPLIVFVILFWVGYANKLYLPGLCSIFSIFIMVYLGAIIDKAKELSDVSINPGK</sequence>
<name>A0A1F4UKR9_UNCKA</name>
<evidence type="ECO:0000313" key="2">
    <source>
        <dbReference type="EMBL" id="OGC45537.1"/>
    </source>
</evidence>
<gene>
    <name evidence="2" type="ORF">A2V49_01060</name>
</gene>